<dbReference type="InterPro" id="IPR037883">
    <property type="entry name" value="Knr4/Smi1-like_sf"/>
</dbReference>
<dbReference type="SUPFAM" id="SSF160631">
    <property type="entry name" value="SMI1/KNR4-like"/>
    <property type="match status" value="1"/>
</dbReference>
<evidence type="ECO:0000259" key="1">
    <source>
        <dbReference type="SMART" id="SM00860"/>
    </source>
</evidence>
<sequence length="217" mass="23572">MPGTQTLEAWNRIDAWLTRHAPSYRAGLNGPADAQELRNAEQQLGLPLSSDLTAWWSQMNGLSAHPPSSTPHQGHLLPERNDPHGLSEALRDRAMHIRVIGETVPPPLADEMSAWLTRCGQDPAGTLYPDEAAPMWLPHWLPIAGDGGGGGLFTDLRPGPLHGCVVAFDRNGHGAEPKWPSVASMLTFVADAFEDLSLDAEDFGDGVRIGRWAIPWT</sequence>
<dbReference type="RefSeq" id="WP_326615648.1">
    <property type="nucleotide sequence ID" value="NZ_CP109106.1"/>
</dbReference>
<dbReference type="InterPro" id="IPR018958">
    <property type="entry name" value="Knr4/Smi1-like_dom"/>
</dbReference>
<accession>A0ABZ1F923</accession>
<evidence type="ECO:0000313" key="3">
    <source>
        <dbReference type="Proteomes" id="UP001344251"/>
    </source>
</evidence>
<evidence type="ECO:0000313" key="2">
    <source>
        <dbReference type="EMBL" id="WSB66535.1"/>
    </source>
</evidence>
<dbReference type="SMART" id="SM00860">
    <property type="entry name" value="SMI1_KNR4"/>
    <property type="match status" value="1"/>
</dbReference>
<dbReference type="EMBL" id="CP109106">
    <property type="protein sequence ID" value="WSB66535.1"/>
    <property type="molecule type" value="Genomic_DNA"/>
</dbReference>
<reference evidence="2 3" key="1">
    <citation type="submission" date="2022-10" db="EMBL/GenBank/DDBJ databases">
        <title>The complete genomes of actinobacterial strains from the NBC collection.</title>
        <authorList>
            <person name="Joergensen T.S."/>
            <person name="Alvarez Arevalo M."/>
            <person name="Sterndorff E.B."/>
            <person name="Faurdal D."/>
            <person name="Vuksanovic O."/>
            <person name="Mourched A.-S."/>
            <person name="Charusanti P."/>
            <person name="Shaw S."/>
            <person name="Blin K."/>
            <person name="Weber T."/>
        </authorList>
    </citation>
    <scope>NUCLEOTIDE SEQUENCE [LARGE SCALE GENOMIC DNA]</scope>
    <source>
        <strain evidence="2 3">NBC 01774</strain>
    </source>
</reference>
<dbReference type="Gene3D" id="3.40.1580.10">
    <property type="entry name" value="SMI1/KNR4-like"/>
    <property type="match status" value="1"/>
</dbReference>
<gene>
    <name evidence="2" type="ORF">OG863_00190</name>
</gene>
<keyword evidence="3" id="KW-1185">Reference proteome</keyword>
<organism evidence="2 3">
    <name type="scientific">Streptomyces decoyicus</name>
    <dbReference type="NCBI Taxonomy" id="249567"/>
    <lineage>
        <taxon>Bacteria</taxon>
        <taxon>Bacillati</taxon>
        <taxon>Actinomycetota</taxon>
        <taxon>Actinomycetes</taxon>
        <taxon>Kitasatosporales</taxon>
        <taxon>Streptomycetaceae</taxon>
        <taxon>Streptomyces</taxon>
    </lineage>
</organism>
<name>A0ABZ1F923_9ACTN</name>
<dbReference type="Pfam" id="PF09346">
    <property type="entry name" value="SMI1_KNR4"/>
    <property type="match status" value="1"/>
</dbReference>
<feature type="domain" description="Knr4/Smi1-like" evidence="1">
    <location>
        <begin position="31"/>
        <end position="191"/>
    </location>
</feature>
<protein>
    <submittedName>
        <fullName evidence="2">SMI1/KNR4 family protein</fullName>
    </submittedName>
</protein>
<dbReference type="Proteomes" id="UP001344251">
    <property type="component" value="Chromosome"/>
</dbReference>
<proteinExistence type="predicted"/>